<gene>
    <name evidence="2" type="ORF">LS73_003095</name>
</gene>
<comment type="caution">
    <text evidence="2">The sequence shown here is derived from an EMBL/GenBank/DDBJ whole genome shotgun (WGS) entry which is preliminary data.</text>
</comment>
<reference evidence="2 3" key="1">
    <citation type="journal article" date="2014" name="Genome Announc.">
        <title>Draft genome sequences of eight enterohepatic helicobacter species isolated from both laboratory and wild rodents.</title>
        <authorList>
            <person name="Sheh A."/>
            <person name="Shen Z."/>
            <person name="Fox J.G."/>
        </authorList>
    </citation>
    <scope>NUCLEOTIDE SEQUENCE [LARGE SCALE GENOMIC DNA]</scope>
    <source>
        <strain evidence="2 3">ST1</strain>
    </source>
</reference>
<proteinExistence type="predicted"/>
<evidence type="ECO:0000256" key="1">
    <source>
        <dbReference type="SAM" id="Phobius"/>
    </source>
</evidence>
<dbReference type="OrthoDB" id="5328533at2"/>
<keyword evidence="1" id="KW-0812">Transmembrane</keyword>
<accession>A0A4U8TKH6</accession>
<dbReference type="Proteomes" id="UP000029922">
    <property type="component" value="Unassembled WGS sequence"/>
</dbReference>
<protein>
    <recommendedName>
        <fullName evidence="4">Outer membrane protein</fullName>
    </recommendedName>
</protein>
<keyword evidence="1" id="KW-0472">Membrane</keyword>
<name>A0A4U8TKH6_9HELI</name>
<sequence length="471" mass="53281">MSSEEKFMKPKILLFTYIYYPILSCYLLGQANAKTQDMEIKLVPAQNPIIENQMPINSVKSNQDNNGLFIEAEAEIFNKTAFSLNQRVPNNGYGYFLGMLSIGYNYGNFSFVLGGVGAGLAYDSTKNNNNAEGLGFNYVGSYPGYLANREATNINTHNYLIHNAYIGYDNSIFKIKVGRFLQEDDDWYDSYAEGISVIYKFANKYHLKIFGSSTYALVGQGWLNDFSRTYFTNGLLNAEFGYNYEELKAMIYIYYGINEFISPGFNIEVGFGDSDNIYTTTKLTAIFPVHQKLAKERGFFVNILEPKGFNASILLRQDVEFFEKYLAAIAFYKNIGNANARMALFGNPIGIDIWDNSIYTEGASLNASVAPDAFSALLFTRARYENIATFLQQADIGINARYTYSPSNDEYSLSLFCDLGITKNLSLSLILNYYTTIIKNELLILDDSMRANISRATFDRSYLISRITYSF</sequence>
<organism evidence="2 3">
    <name type="scientific">Helicobacter muridarum</name>
    <dbReference type="NCBI Taxonomy" id="216"/>
    <lineage>
        <taxon>Bacteria</taxon>
        <taxon>Pseudomonadati</taxon>
        <taxon>Campylobacterota</taxon>
        <taxon>Epsilonproteobacteria</taxon>
        <taxon>Campylobacterales</taxon>
        <taxon>Helicobacteraceae</taxon>
        <taxon>Helicobacter</taxon>
    </lineage>
</organism>
<evidence type="ECO:0000313" key="2">
    <source>
        <dbReference type="EMBL" id="TLE00902.1"/>
    </source>
</evidence>
<dbReference type="AlphaFoldDB" id="A0A4U8TKH6"/>
<dbReference type="EMBL" id="JRPD02000004">
    <property type="protein sequence ID" value="TLE00902.1"/>
    <property type="molecule type" value="Genomic_DNA"/>
</dbReference>
<keyword evidence="1" id="KW-1133">Transmembrane helix</keyword>
<evidence type="ECO:0008006" key="4">
    <source>
        <dbReference type="Google" id="ProtNLM"/>
    </source>
</evidence>
<evidence type="ECO:0000313" key="3">
    <source>
        <dbReference type="Proteomes" id="UP000029922"/>
    </source>
</evidence>
<feature type="transmembrane region" description="Helical" evidence="1">
    <location>
        <begin position="12"/>
        <end position="29"/>
    </location>
</feature>
<dbReference type="Pfam" id="PF02521">
    <property type="entry name" value="HP_OMP_2"/>
    <property type="match status" value="1"/>
</dbReference>
<dbReference type="InterPro" id="IPR003678">
    <property type="entry name" value="Put_OMP"/>
</dbReference>